<evidence type="ECO:0000313" key="3">
    <source>
        <dbReference type="Proteomes" id="UP000189796"/>
    </source>
</evidence>
<feature type="chain" id="PRO_5013019644" evidence="1">
    <location>
        <begin position="22"/>
        <end position="206"/>
    </location>
</feature>
<protein>
    <submittedName>
        <fullName evidence="2">Type VI secretion system VasI, EvfG, VC_A0118</fullName>
    </submittedName>
</protein>
<name>A0A1M5N3Z5_9BRAD</name>
<evidence type="ECO:0000313" key="2">
    <source>
        <dbReference type="EMBL" id="SHG83899.1"/>
    </source>
</evidence>
<proteinExistence type="predicted"/>
<dbReference type="Proteomes" id="UP000189796">
    <property type="component" value="Chromosome I"/>
</dbReference>
<dbReference type="EMBL" id="LT670817">
    <property type="protein sequence ID" value="SHG83899.1"/>
    <property type="molecule type" value="Genomic_DNA"/>
</dbReference>
<organism evidence="2 3">
    <name type="scientific">Bradyrhizobium erythrophlei</name>
    <dbReference type="NCBI Taxonomy" id="1437360"/>
    <lineage>
        <taxon>Bacteria</taxon>
        <taxon>Pseudomonadati</taxon>
        <taxon>Pseudomonadota</taxon>
        <taxon>Alphaproteobacteria</taxon>
        <taxon>Hyphomicrobiales</taxon>
        <taxon>Nitrobacteraceae</taxon>
        <taxon>Bradyrhizobium</taxon>
    </lineage>
</organism>
<sequence length="206" mass="22505">MKRMGALALTLLSSLSQAVCAQSGHAVDGLKACSQFEDMERLKCVDELLRQMEETPGHAPPQGPNWMVSETTSPVDYTPQIAALTTAPASSQDAPSSFAIYCRARRTELTISTTGSWKQGTGSEVKVVYRINEEPPVEQRWKVAEMGRSLAFPGDVVGFLRSMPDGGRILIKVYAGRATPYENTFQLVGLDPVRRKIAAACNWPQT</sequence>
<dbReference type="OrthoDB" id="8158974at2"/>
<reference evidence="2 3" key="1">
    <citation type="submission" date="2016-11" db="EMBL/GenBank/DDBJ databases">
        <authorList>
            <person name="Jaros S."/>
            <person name="Januszkiewicz K."/>
            <person name="Wedrychowicz H."/>
        </authorList>
    </citation>
    <scope>NUCLEOTIDE SEQUENCE [LARGE SCALE GENOMIC DNA]</scope>
    <source>
        <strain evidence="2 3">GAS138</strain>
    </source>
</reference>
<gene>
    <name evidence="2" type="ORF">SAMN05443248_2817</name>
</gene>
<feature type="signal peptide" evidence="1">
    <location>
        <begin position="1"/>
        <end position="21"/>
    </location>
</feature>
<accession>A0A1M5N3Z5</accession>
<evidence type="ECO:0000256" key="1">
    <source>
        <dbReference type="SAM" id="SignalP"/>
    </source>
</evidence>
<dbReference type="AlphaFoldDB" id="A0A1M5N3Z5"/>
<keyword evidence="1" id="KW-0732">Signal</keyword>